<keyword evidence="4" id="KW-0410">Iron transport</keyword>
<evidence type="ECO:0000256" key="4">
    <source>
        <dbReference type="ARBA" id="ARBA00022496"/>
    </source>
</evidence>
<evidence type="ECO:0000313" key="13">
    <source>
        <dbReference type="EMBL" id="RAJ16044.1"/>
    </source>
</evidence>
<organism evidence="13 14">
    <name type="scientific">Arenibacter echinorum</name>
    <dbReference type="NCBI Taxonomy" id="440515"/>
    <lineage>
        <taxon>Bacteria</taxon>
        <taxon>Pseudomonadati</taxon>
        <taxon>Bacteroidota</taxon>
        <taxon>Flavobacteriia</taxon>
        <taxon>Flavobacteriales</taxon>
        <taxon>Flavobacteriaceae</taxon>
        <taxon>Arenibacter</taxon>
    </lineage>
</organism>
<dbReference type="PANTHER" id="PTHR32552:SF81">
    <property type="entry name" value="TONB-DEPENDENT OUTER MEMBRANE RECEPTOR"/>
    <property type="match status" value="1"/>
</dbReference>
<evidence type="ECO:0000256" key="2">
    <source>
        <dbReference type="ARBA" id="ARBA00022448"/>
    </source>
</evidence>
<keyword evidence="8" id="KW-0798">TonB box</keyword>
<dbReference type="InterPro" id="IPR008969">
    <property type="entry name" value="CarboxyPept-like_regulatory"/>
</dbReference>
<evidence type="ECO:0000256" key="9">
    <source>
        <dbReference type="ARBA" id="ARBA00023136"/>
    </source>
</evidence>
<gene>
    <name evidence="13" type="ORF">LV92_00748</name>
</gene>
<dbReference type="Gene3D" id="2.40.170.20">
    <property type="entry name" value="TonB-dependent receptor, beta-barrel domain"/>
    <property type="match status" value="1"/>
</dbReference>
<sequence length="753" mass="85934">MHLLKNPFNKLILFAILFIIPLAATSQITISGTVVVNDGSGTAVAQFGVHVYWQDSTAVVLTNKEGNFKIPFNNNTKKLVVSHPGYQTDTLDVNRPNIGKILLQKEINLEEVVVKNNIKPLQKSLFEVQNVVTVDSREMLKAACCNLSESFETNPTVDVNISDAVSGAKQIQMLGLNSPYLLFTQENIPSIRGASQIYGLSFIPGSWIESIQITKGSGGVQNGYESISGQINSELVKPLSDKLLFLNIYSNNYERYEFNGRFNKKISENLGTGIYVHGNLRNGTIDNNNDSFLDTPLAEQINLMNRWQYMDSEKGWVSFLTLHYLKDKKNTGQVNFVPERDKLTTNHWGSEVLTNRLDISSKVGYVFPELPYQSIGIQTSYNIHDQNSYYGLNQYNIKQNSFYTNLIFNSIINNTQNKIKAGINYSNDYYDEQVNGQDLGRNDNTIGSFFEYSYDSLERLSLVAGIRMDHHNKLGNFITPRFHIRYSLWDKASLRGSFGKGVKGANIFAENQQFFASSRSLEIIENSGKIYGLNPEVAWNFGISFIQKLYLWNRVLDFSADFYSTQFQDQVLIDWEDPRKISFYNLDGKSYSNSLQIDLNYELVQNFDLRATYKYYDIKVDYRSGSLTKPLQPQHRFFTNLSYETLRKSNGSQWRFDYTLHWQGEQRLPNTALNPSEYQLASFSPSYGLMNTQVTRVFSKKFEVYIGGENIANYTQEMAILGSDDPFGPYFDSTILYAPVLGSTYYVGLRYKL</sequence>
<evidence type="ECO:0000256" key="1">
    <source>
        <dbReference type="ARBA" id="ARBA00004571"/>
    </source>
</evidence>
<dbReference type="AlphaFoldDB" id="A0A327RKE0"/>
<dbReference type="PROSITE" id="PS52016">
    <property type="entry name" value="TONB_DEPENDENT_REC_3"/>
    <property type="match status" value="1"/>
</dbReference>
<evidence type="ECO:0000256" key="11">
    <source>
        <dbReference type="PROSITE-ProRule" id="PRU01360"/>
    </source>
</evidence>
<comment type="subcellular location">
    <subcellularLocation>
        <location evidence="1 11">Cell outer membrane</location>
        <topology evidence="1 11">Multi-pass membrane protein</topology>
    </subcellularLocation>
</comment>
<dbReference type="GO" id="GO:0006826">
    <property type="term" value="P:iron ion transport"/>
    <property type="evidence" value="ECO:0007669"/>
    <property type="project" value="UniProtKB-KW"/>
</dbReference>
<dbReference type="InterPro" id="IPR037066">
    <property type="entry name" value="Plug_dom_sf"/>
</dbReference>
<dbReference type="InterPro" id="IPR039426">
    <property type="entry name" value="TonB-dep_rcpt-like"/>
</dbReference>
<keyword evidence="6" id="KW-0408">Iron</keyword>
<evidence type="ECO:0000256" key="5">
    <source>
        <dbReference type="ARBA" id="ARBA00022692"/>
    </source>
</evidence>
<dbReference type="InterPro" id="IPR012910">
    <property type="entry name" value="Plug_dom"/>
</dbReference>
<evidence type="ECO:0000256" key="3">
    <source>
        <dbReference type="ARBA" id="ARBA00022452"/>
    </source>
</evidence>
<keyword evidence="13" id="KW-0675">Receptor</keyword>
<dbReference type="RefSeq" id="WP_111622270.1">
    <property type="nucleotide sequence ID" value="NZ_QLLN01000001.1"/>
</dbReference>
<dbReference type="Gene3D" id="2.170.130.10">
    <property type="entry name" value="TonB-dependent receptor, plug domain"/>
    <property type="match status" value="1"/>
</dbReference>
<keyword evidence="7" id="KW-0406">Ion transport</keyword>
<feature type="domain" description="TonB-dependent receptor plug" evidence="12">
    <location>
        <begin position="129"/>
        <end position="229"/>
    </location>
</feature>
<dbReference type="PANTHER" id="PTHR32552">
    <property type="entry name" value="FERRICHROME IRON RECEPTOR-RELATED"/>
    <property type="match status" value="1"/>
</dbReference>
<keyword evidence="10 11" id="KW-0998">Cell outer membrane</keyword>
<accession>A0A327RKE0</accession>
<dbReference type="OrthoDB" id="1109239at2"/>
<reference evidence="13 14" key="1">
    <citation type="submission" date="2018-06" db="EMBL/GenBank/DDBJ databases">
        <title>Genomic Encyclopedia of Archaeal and Bacterial Type Strains, Phase II (KMG-II): from individual species to whole genera.</title>
        <authorList>
            <person name="Goeker M."/>
        </authorList>
    </citation>
    <scope>NUCLEOTIDE SEQUENCE [LARGE SCALE GENOMIC DNA]</scope>
    <source>
        <strain evidence="13 14">DSM 23522</strain>
    </source>
</reference>
<keyword evidence="5 11" id="KW-0812">Transmembrane</keyword>
<dbReference type="EMBL" id="QLLN01000001">
    <property type="protein sequence ID" value="RAJ16044.1"/>
    <property type="molecule type" value="Genomic_DNA"/>
</dbReference>
<keyword evidence="2 11" id="KW-0813">Transport</keyword>
<evidence type="ECO:0000256" key="6">
    <source>
        <dbReference type="ARBA" id="ARBA00023004"/>
    </source>
</evidence>
<evidence type="ECO:0000256" key="7">
    <source>
        <dbReference type="ARBA" id="ARBA00023065"/>
    </source>
</evidence>
<evidence type="ECO:0000256" key="10">
    <source>
        <dbReference type="ARBA" id="ARBA00023237"/>
    </source>
</evidence>
<comment type="similarity">
    <text evidence="11">Belongs to the TonB-dependent receptor family.</text>
</comment>
<dbReference type="InterPro" id="IPR036942">
    <property type="entry name" value="Beta-barrel_TonB_sf"/>
</dbReference>
<dbReference type="Pfam" id="PF13715">
    <property type="entry name" value="CarbopepD_reg_2"/>
    <property type="match status" value="1"/>
</dbReference>
<comment type="caution">
    <text evidence="13">The sequence shown here is derived from an EMBL/GenBank/DDBJ whole genome shotgun (WGS) entry which is preliminary data.</text>
</comment>
<evidence type="ECO:0000313" key="14">
    <source>
        <dbReference type="Proteomes" id="UP000249696"/>
    </source>
</evidence>
<dbReference type="SUPFAM" id="SSF56935">
    <property type="entry name" value="Porins"/>
    <property type="match status" value="1"/>
</dbReference>
<dbReference type="Gene3D" id="2.60.40.1120">
    <property type="entry name" value="Carboxypeptidase-like, regulatory domain"/>
    <property type="match status" value="1"/>
</dbReference>
<name>A0A327RKE0_9FLAO</name>
<keyword evidence="14" id="KW-1185">Reference proteome</keyword>
<dbReference type="Pfam" id="PF07715">
    <property type="entry name" value="Plug"/>
    <property type="match status" value="1"/>
</dbReference>
<evidence type="ECO:0000256" key="8">
    <source>
        <dbReference type="ARBA" id="ARBA00023077"/>
    </source>
</evidence>
<dbReference type="Proteomes" id="UP000249696">
    <property type="component" value="Unassembled WGS sequence"/>
</dbReference>
<protein>
    <submittedName>
        <fullName evidence="13">Outer membrane receptor protein involved in Fe transport</fullName>
    </submittedName>
</protein>
<dbReference type="SUPFAM" id="SSF49464">
    <property type="entry name" value="Carboxypeptidase regulatory domain-like"/>
    <property type="match status" value="1"/>
</dbReference>
<keyword evidence="9 11" id="KW-0472">Membrane</keyword>
<evidence type="ECO:0000259" key="12">
    <source>
        <dbReference type="Pfam" id="PF07715"/>
    </source>
</evidence>
<dbReference type="GO" id="GO:0009279">
    <property type="term" value="C:cell outer membrane"/>
    <property type="evidence" value="ECO:0007669"/>
    <property type="project" value="UniProtKB-SubCell"/>
</dbReference>
<proteinExistence type="inferred from homology"/>
<keyword evidence="3 11" id="KW-1134">Transmembrane beta strand</keyword>